<dbReference type="Pfam" id="PF14534">
    <property type="entry name" value="DUF4440"/>
    <property type="match status" value="1"/>
</dbReference>
<keyword evidence="3" id="KW-1185">Reference proteome</keyword>
<dbReference type="PROSITE" id="PS51257">
    <property type="entry name" value="PROKAR_LIPOPROTEIN"/>
    <property type="match status" value="1"/>
</dbReference>
<dbReference type="SUPFAM" id="SSF54427">
    <property type="entry name" value="NTF2-like"/>
    <property type="match status" value="1"/>
</dbReference>
<dbReference type="InterPro" id="IPR032710">
    <property type="entry name" value="NTF2-like_dom_sf"/>
</dbReference>
<dbReference type="Proteomes" id="UP000006695">
    <property type="component" value="Chromosome"/>
</dbReference>
<name>A5G8N2_GEOUR</name>
<reference evidence="2 3" key="1">
    <citation type="submission" date="2007-05" db="EMBL/GenBank/DDBJ databases">
        <title>Complete sequence of Geobacter uraniireducens Rf4.</title>
        <authorList>
            <consortium name="US DOE Joint Genome Institute"/>
            <person name="Copeland A."/>
            <person name="Lucas S."/>
            <person name="Lapidus A."/>
            <person name="Barry K."/>
            <person name="Detter J.C."/>
            <person name="Glavina del Rio T."/>
            <person name="Hammon N."/>
            <person name="Israni S."/>
            <person name="Dalin E."/>
            <person name="Tice H."/>
            <person name="Pitluck S."/>
            <person name="Chertkov O."/>
            <person name="Brettin T."/>
            <person name="Bruce D."/>
            <person name="Han C."/>
            <person name="Schmutz J."/>
            <person name="Larimer F."/>
            <person name="Land M."/>
            <person name="Hauser L."/>
            <person name="Kyrpides N."/>
            <person name="Mikhailova N."/>
            <person name="Shelobolina E."/>
            <person name="Aklujkar M."/>
            <person name="Lovley D."/>
            <person name="Richardson P."/>
        </authorList>
    </citation>
    <scope>NUCLEOTIDE SEQUENCE [LARGE SCALE GENOMIC DNA]</scope>
    <source>
        <strain evidence="3">ATCC BAA-1134 / JCM 13001 / Rf4</strain>
    </source>
</reference>
<dbReference type="InterPro" id="IPR027843">
    <property type="entry name" value="DUF4440"/>
</dbReference>
<dbReference type="Gene3D" id="3.10.450.50">
    <property type="match status" value="1"/>
</dbReference>
<dbReference type="STRING" id="351605.Gura_4006"/>
<evidence type="ECO:0000313" key="2">
    <source>
        <dbReference type="EMBL" id="ABQ28150.1"/>
    </source>
</evidence>
<proteinExistence type="predicted"/>
<accession>A5G8N2</accession>
<sequence length="133" mass="14972">MRVILSCLIFMLMIGCDGQSADRQALHSVALQRQQALRNKDINLYLTLLSHDYLDKGQDFTAKKKELESNFALFDQIDYRSDGFTIDIKGNSADISGTYGLKVVIRGKTLKLEGKETLRLKKEFGGWKIVAGL</sequence>
<dbReference type="OrthoDB" id="5397406at2"/>
<dbReference type="EMBL" id="CP000698">
    <property type="protein sequence ID" value="ABQ28150.1"/>
    <property type="molecule type" value="Genomic_DNA"/>
</dbReference>
<feature type="domain" description="DUF4440" evidence="1">
    <location>
        <begin position="28"/>
        <end position="129"/>
    </location>
</feature>
<dbReference type="KEGG" id="gur:Gura_4006"/>
<protein>
    <recommendedName>
        <fullName evidence="1">DUF4440 domain-containing protein</fullName>
    </recommendedName>
</protein>
<organism evidence="2 3">
    <name type="scientific">Geotalea uraniireducens (strain Rf4)</name>
    <name type="common">Geobacter uraniireducens</name>
    <dbReference type="NCBI Taxonomy" id="351605"/>
    <lineage>
        <taxon>Bacteria</taxon>
        <taxon>Pseudomonadati</taxon>
        <taxon>Thermodesulfobacteriota</taxon>
        <taxon>Desulfuromonadia</taxon>
        <taxon>Geobacterales</taxon>
        <taxon>Geobacteraceae</taxon>
        <taxon>Geotalea</taxon>
    </lineage>
</organism>
<dbReference type="HOGENOM" id="CLU_157159_0_0_7"/>
<gene>
    <name evidence="2" type="ordered locus">Gura_4006</name>
</gene>
<dbReference type="AlphaFoldDB" id="A5G8N2"/>
<evidence type="ECO:0000259" key="1">
    <source>
        <dbReference type="Pfam" id="PF14534"/>
    </source>
</evidence>
<evidence type="ECO:0000313" key="3">
    <source>
        <dbReference type="Proteomes" id="UP000006695"/>
    </source>
</evidence>